<dbReference type="NCBIfam" id="TIGR01445">
    <property type="entry name" value="intein_Nterm"/>
    <property type="match status" value="1"/>
</dbReference>
<dbReference type="CDD" id="cd01335">
    <property type="entry name" value="Radical_SAM"/>
    <property type="match status" value="1"/>
</dbReference>
<dbReference type="Proteomes" id="UP000281962">
    <property type="component" value="Unassembled WGS sequence"/>
</dbReference>
<evidence type="ECO:0000256" key="4">
    <source>
        <dbReference type="ARBA" id="ARBA00023000"/>
    </source>
</evidence>
<dbReference type="Pfam" id="PF04055">
    <property type="entry name" value="Radical_SAM"/>
    <property type="match status" value="1"/>
</dbReference>
<dbReference type="GO" id="GO:0016539">
    <property type="term" value="P:intein-mediated protein splicing"/>
    <property type="evidence" value="ECO:0007669"/>
    <property type="project" value="InterPro"/>
</dbReference>
<dbReference type="InterPro" id="IPR004860">
    <property type="entry name" value="LAGLIDADG_dom"/>
</dbReference>
<dbReference type="SUPFAM" id="SSF102114">
    <property type="entry name" value="Radical SAM enzymes"/>
    <property type="match status" value="1"/>
</dbReference>
<dbReference type="InterPro" id="IPR013785">
    <property type="entry name" value="Aldolase_TIM"/>
</dbReference>
<dbReference type="Pfam" id="PF23545">
    <property type="entry name" value="Zn_ribbon_HMPTM"/>
    <property type="match status" value="1"/>
</dbReference>
<dbReference type="Pfam" id="PF14890">
    <property type="entry name" value="Intein_splicing"/>
    <property type="match status" value="1"/>
</dbReference>
<dbReference type="SMART" id="SM00305">
    <property type="entry name" value="HintC"/>
    <property type="match status" value="1"/>
</dbReference>
<evidence type="ECO:0000256" key="6">
    <source>
        <dbReference type="ARBA" id="ARBA00023014"/>
    </source>
</evidence>
<dbReference type="EMBL" id="QMQY01000090">
    <property type="protein sequence ID" value="RLE49677.1"/>
    <property type="molecule type" value="Genomic_DNA"/>
</dbReference>
<dbReference type="Pfam" id="PF14528">
    <property type="entry name" value="LAGLIDADG_3"/>
    <property type="match status" value="1"/>
</dbReference>
<dbReference type="PROSITE" id="PS51918">
    <property type="entry name" value="RADICAL_SAM"/>
    <property type="match status" value="1"/>
</dbReference>
<feature type="domain" description="DOD-type homing endonuclease" evidence="7">
    <location>
        <begin position="350"/>
        <end position="491"/>
    </location>
</feature>
<dbReference type="InterPro" id="IPR007197">
    <property type="entry name" value="rSAM"/>
</dbReference>
<dbReference type="CDD" id="cd00081">
    <property type="entry name" value="Hint"/>
    <property type="match status" value="1"/>
</dbReference>
<evidence type="ECO:0000259" key="8">
    <source>
        <dbReference type="PROSITE" id="PS51918"/>
    </source>
</evidence>
<evidence type="ECO:0008006" key="11">
    <source>
        <dbReference type="Google" id="ProtNLM"/>
    </source>
</evidence>
<dbReference type="AlphaFoldDB" id="A0A497ER18"/>
<dbReference type="InterPro" id="IPR004042">
    <property type="entry name" value="Intein_endonuc_central"/>
</dbReference>
<proteinExistence type="predicted"/>
<dbReference type="PROSITE" id="PS50819">
    <property type="entry name" value="INTEIN_ENDONUCLEASE"/>
    <property type="match status" value="1"/>
</dbReference>
<dbReference type="GO" id="GO:0004519">
    <property type="term" value="F:endonuclease activity"/>
    <property type="evidence" value="ECO:0007669"/>
    <property type="project" value="InterPro"/>
</dbReference>
<dbReference type="GO" id="GO:0051536">
    <property type="term" value="F:iron-sulfur cluster binding"/>
    <property type="evidence" value="ECO:0007669"/>
    <property type="project" value="UniProtKB-KW"/>
</dbReference>
<dbReference type="InterPro" id="IPR027434">
    <property type="entry name" value="Homing_endonucl"/>
</dbReference>
<dbReference type="SUPFAM" id="SSF51294">
    <property type="entry name" value="Hedgehog/intein (Hint) domain"/>
    <property type="match status" value="1"/>
</dbReference>
<dbReference type="InterPro" id="IPR056488">
    <property type="entry name" value="Zn_ribbon_HMPTM"/>
</dbReference>
<evidence type="ECO:0000256" key="5">
    <source>
        <dbReference type="ARBA" id="ARBA00023004"/>
    </source>
</evidence>
<keyword evidence="3" id="KW-0068">Autocatalytic cleavage</keyword>
<feature type="domain" description="Radical SAM core" evidence="8">
    <location>
        <begin position="569"/>
        <end position="772"/>
    </location>
</feature>
<dbReference type="SUPFAM" id="SSF55608">
    <property type="entry name" value="Homing endonucleases"/>
    <property type="match status" value="1"/>
</dbReference>
<feature type="non-terminal residue" evidence="9">
    <location>
        <position position="772"/>
    </location>
</feature>
<keyword evidence="5" id="KW-0408">Iron</keyword>
<gene>
    <name evidence="9" type="ORF">DRJ21_02225</name>
</gene>
<keyword evidence="6" id="KW-0411">Iron-sulfur</keyword>
<accession>A0A497ER18</accession>
<evidence type="ECO:0000259" key="7">
    <source>
        <dbReference type="PROSITE" id="PS50819"/>
    </source>
</evidence>
<protein>
    <recommendedName>
        <fullName evidence="11">Radical SAM protein</fullName>
    </recommendedName>
</protein>
<dbReference type="InterPro" id="IPR034474">
    <property type="entry name" value="Methyltransferase_Class_D"/>
</dbReference>
<dbReference type="InterPro" id="IPR036844">
    <property type="entry name" value="Hint_dom_sf"/>
</dbReference>
<dbReference type="PROSITE" id="PS50817">
    <property type="entry name" value="INTEIN_N_TER"/>
    <property type="match status" value="1"/>
</dbReference>
<keyword evidence="4" id="KW-0651">Protein splicing</keyword>
<comment type="caution">
    <text evidence="9">The sequence shown here is derived from an EMBL/GenBank/DDBJ whole genome shotgun (WGS) entry which is preliminary data.</text>
</comment>
<name>A0A497ER18_9CREN</name>
<dbReference type="PRINTS" id="PR00379">
    <property type="entry name" value="INTEIN"/>
</dbReference>
<evidence type="ECO:0000256" key="1">
    <source>
        <dbReference type="ARBA" id="ARBA00022691"/>
    </source>
</evidence>
<keyword evidence="2" id="KW-0479">Metal-binding</keyword>
<dbReference type="Gene3D" id="3.10.28.10">
    <property type="entry name" value="Homing endonucleases"/>
    <property type="match status" value="1"/>
</dbReference>
<organism evidence="9 10">
    <name type="scientific">Thermoproteota archaeon</name>
    <dbReference type="NCBI Taxonomy" id="2056631"/>
    <lineage>
        <taxon>Archaea</taxon>
        <taxon>Thermoproteota</taxon>
    </lineage>
</organism>
<dbReference type="PROSITE" id="PS50818">
    <property type="entry name" value="INTEIN_C_TER"/>
    <property type="match status" value="1"/>
</dbReference>
<dbReference type="SMART" id="SM00306">
    <property type="entry name" value="HintN"/>
    <property type="match status" value="1"/>
</dbReference>
<dbReference type="InterPro" id="IPR006142">
    <property type="entry name" value="INTEIN"/>
</dbReference>
<evidence type="ECO:0000256" key="3">
    <source>
        <dbReference type="ARBA" id="ARBA00022813"/>
    </source>
</evidence>
<dbReference type="PANTHER" id="PTHR43306">
    <property type="entry name" value="7,8-DIHYDRO-6-HYDROXYMETHYLPTERIN DIMETHYLTRANSFERASE"/>
    <property type="match status" value="1"/>
</dbReference>
<reference evidence="9 10" key="1">
    <citation type="submission" date="2018-06" db="EMBL/GenBank/DDBJ databases">
        <title>Extensive metabolic versatility and redundancy in microbially diverse, dynamic hydrothermal sediments.</title>
        <authorList>
            <person name="Dombrowski N."/>
            <person name="Teske A."/>
            <person name="Baker B.J."/>
        </authorList>
    </citation>
    <scope>NUCLEOTIDE SEQUENCE [LARGE SCALE GENOMIC DNA]</scope>
    <source>
        <strain evidence="9">B30_G17</strain>
    </source>
</reference>
<dbReference type="InterPro" id="IPR003586">
    <property type="entry name" value="Hint_dom_C"/>
</dbReference>
<evidence type="ECO:0000313" key="9">
    <source>
        <dbReference type="EMBL" id="RLE49677.1"/>
    </source>
</evidence>
<dbReference type="GO" id="GO:0046872">
    <property type="term" value="F:metal ion binding"/>
    <property type="evidence" value="ECO:0007669"/>
    <property type="project" value="UniProtKB-KW"/>
</dbReference>
<evidence type="ECO:0000256" key="2">
    <source>
        <dbReference type="ARBA" id="ARBA00022723"/>
    </source>
</evidence>
<dbReference type="InterPro" id="IPR006141">
    <property type="entry name" value="Intein_N"/>
</dbReference>
<dbReference type="NCBIfam" id="TIGR01443">
    <property type="entry name" value="intein_Cterm"/>
    <property type="match status" value="1"/>
</dbReference>
<dbReference type="PANTHER" id="PTHR43306:SF1">
    <property type="entry name" value="7,8-DIHYDRO-6-HYDROXYMETHYLPTERIN DIMETHYLTRANSFERASE"/>
    <property type="match status" value="1"/>
</dbReference>
<dbReference type="InterPro" id="IPR003587">
    <property type="entry name" value="Hint_dom_N"/>
</dbReference>
<dbReference type="Gene3D" id="3.20.20.70">
    <property type="entry name" value="Aldolase class I"/>
    <property type="match status" value="1"/>
</dbReference>
<sequence>MQVLRKTKSLCPKCLKVIDAEVFVDDNNVVKIRKTCPDHGYFEDTYTFSDYELYKWAEKYAHDGNGIENPLTKEVNGCPFDCGICPNHKSHTVLAIIDVTNRCNMKCPVCVSGDEILLVKNSHEGKFLTLEEIATYAFNTIKPIPLCPNVDYVNVFHLSIMVPIVEANGRIKWSRIVKIYRKRNVPKLLEIETNSGRRIKVTHDHPLIIFRNNCMQKILARELKLGDYVCIAGKIDLGERKQVKELDILKLLEKAPLEELNQVYVRNLGSYLKWLKGSVGTYKRISEIAGINVWNYWWSTKGYMPLIHFYKLIRKFGLPLEFKREIRIGVKGKRYNLPAILPITRDFARFLALFVAEGHLEYVPKQAYNIVITAKDVEEVLSILKRIGLDAKVVDYSKYGKKHKTPQIKVSNKILTLVFLYGLKLGRTASEKRLPSFTPSLPMDIIKTILSELFDRDGSVTRTSRRTCVIYKTTSRILLQQLQYLLSLFGIFSRTYTSYSSNNPLAKHDAYELQISTKPEIEKLLRLLCSESKTVKKLRKLLPSKGKTTFEKQSDIILDRVKNIREIENPSNTVYDLEVQHSSHNFLVGTIFVGNCFANAAATGYVYEPSLEQIRKMLITLRSIKPVPPPAIQFSGGEPTVRKDLPEIVRMAKEVGFDHVEVDTNGLVLAENIDYYKALLDAGMSTIYLQFDGLTDDIYIKLRGMPLMKKKLKVIENARKLGHESIVLVVTLSKGVNDHQMGDIIKFAMENSDVIRCVNVQPISFSGRATQL</sequence>
<dbReference type="Gene3D" id="2.170.16.10">
    <property type="entry name" value="Hedgehog/Intein (Hint) domain"/>
    <property type="match status" value="1"/>
</dbReference>
<dbReference type="InterPro" id="IPR030934">
    <property type="entry name" value="Intein_C"/>
</dbReference>
<dbReference type="InterPro" id="IPR058240">
    <property type="entry name" value="rSAM_sf"/>
</dbReference>
<evidence type="ECO:0000313" key="10">
    <source>
        <dbReference type="Proteomes" id="UP000281962"/>
    </source>
</evidence>
<keyword evidence="1" id="KW-0949">S-adenosyl-L-methionine</keyword>